<name>A0A8J3VLC1_9ACTN</name>
<dbReference type="PANTHER" id="PTHR23419">
    <property type="entry name" value="DIVALENT CATION TOLERANCE CUTA-RELATED"/>
    <property type="match status" value="1"/>
</dbReference>
<evidence type="ECO:0008006" key="4">
    <source>
        <dbReference type="Google" id="ProtNLM"/>
    </source>
</evidence>
<dbReference type="InterPro" id="IPR015867">
    <property type="entry name" value="N-reg_PII/ATP_PRibTrfase_C"/>
</dbReference>
<organism evidence="2 3">
    <name type="scientific">Rhizocola hellebori</name>
    <dbReference type="NCBI Taxonomy" id="1392758"/>
    <lineage>
        <taxon>Bacteria</taxon>
        <taxon>Bacillati</taxon>
        <taxon>Actinomycetota</taxon>
        <taxon>Actinomycetes</taxon>
        <taxon>Micromonosporales</taxon>
        <taxon>Micromonosporaceae</taxon>
        <taxon>Rhizocola</taxon>
    </lineage>
</organism>
<dbReference type="InterPro" id="IPR011322">
    <property type="entry name" value="N-reg_PII-like_a/b"/>
</dbReference>
<dbReference type="SUPFAM" id="SSF54913">
    <property type="entry name" value="GlnB-like"/>
    <property type="match status" value="1"/>
</dbReference>
<dbReference type="Proteomes" id="UP000612899">
    <property type="component" value="Unassembled WGS sequence"/>
</dbReference>
<dbReference type="PANTHER" id="PTHR23419:SF8">
    <property type="entry name" value="FI09726P"/>
    <property type="match status" value="1"/>
</dbReference>
<comment type="similarity">
    <text evidence="1">Belongs to the CutA family.</text>
</comment>
<dbReference type="Pfam" id="PF03091">
    <property type="entry name" value="CutA1"/>
    <property type="match status" value="1"/>
</dbReference>
<reference evidence="2" key="1">
    <citation type="submission" date="2021-01" db="EMBL/GenBank/DDBJ databases">
        <title>Whole genome shotgun sequence of Rhizocola hellebori NBRC 109834.</title>
        <authorList>
            <person name="Komaki H."/>
            <person name="Tamura T."/>
        </authorList>
    </citation>
    <scope>NUCLEOTIDE SEQUENCE</scope>
    <source>
        <strain evidence="2">NBRC 109834</strain>
    </source>
</reference>
<comment type="caution">
    <text evidence="2">The sequence shown here is derived from an EMBL/GenBank/DDBJ whole genome shotgun (WGS) entry which is preliminary data.</text>
</comment>
<accession>A0A8J3VLC1</accession>
<evidence type="ECO:0000313" key="2">
    <source>
        <dbReference type="EMBL" id="GIH09988.1"/>
    </source>
</evidence>
<protein>
    <recommendedName>
        <fullName evidence="4">Divalent-cation tolerance protein CutA</fullName>
    </recommendedName>
</protein>
<dbReference type="GO" id="GO:0005507">
    <property type="term" value="F:copper ion binding"/>
    <property type="evidence" value="ECO:0007669"/>
    <property type="project" value="TreeGrafter"/>
</dbReference>
<evidence type="ECO:0000313" key="3">
    <source>
        <dbReference type="Proteomes" id="UP000612899"/>
    </source>
</evidence>
<dbReference type="AlphaFoldDB" id="A0A8J3VLC1"/>
<dbReference type="GO" id="GO:0010038">
    <property type="term" value="P:response to metal ion"/>
    <property type="evidence" value="ECO:0007669"/>
    <property type="project" value="InterPro"/>
</dbReference>
<dbReference type="EMBL" id="BONY01000081">
    <property type="protein sequence ID" value="GIH09988.1"/>
    <property type="molecule type" value="Genomic_DNA"/>
</dbReference>
<keyword evidence="3" id="KW-1185">Reference proteome</keyword>
<dbReference type="InterPro" id="IPR004323">
    <property type="entry name" value="Ion_tolerance_CutA"/>
</dbReference>
<dbReference type="Gene3D" id="3.30.70.120">
    <property type="match status" value="1"/>
</dbReference>
<gene>
    <name evidence="2" type="ORF">Rhe02_80550</name>
</gene>
<evidence type="ECO:0000256" key="1">
    <source>
        <dbReference type="ARBA" id="ARBA00010169"/>
    </source>
</evidence>
<sequence length="154" mass="17141">MHWCAQNYSVDDSKVIGFLGGGYGEPAVRVSDLEEAAARRRRVGRMQDQETCQVQVTVGDHEAALTLARSAVEARLAACAQVSGPIRSVYRWQGELEEADEWAVVFKTRLSRYHEIEAFINEHHSYEVPEIVCTPIGMGNPAYLAWIIDSTSAD</sequence>
<proteinExistence type="inferred from homology"/>